<comment type="similarity">
    <text evidence="2">Belongs to the Stoned B family.</text>
</comment>
<feature type="region of interest" description="Disordered" evidence="5">
    <location>
        <begin position="464"/>
        <end position="618"/>
    </location>
</feature>
<feature type="compositionally biased region" description="Acidic residues" evidence="5">
    <location>
        <begin position="238"/>
        <end position="248"/>
    </location>
</feature>
<feature type="compositionally biased region" description="Acidic residues" evidence="5">
    <location>
        <begin position="303"/>
        <end position="312"/>
    </location>
</feature>
<dbReference type="GO" id="GO:0006897">
    <property type="term" value="P:endocytosis"/>
    <property type="evidence" value="ECO:0007669"/>
    <property type="project" value="UniProtKB-KW"/>
</dbReference>
<dbReference type="PANTHER" id="PTHR10529">
    <property type="entry name" value="AP COMPLEX SUBUNIT MU"/>
    <property type="match status" value="1"/>
</dbReference>
<dbReference type="InterPro" id="IPR050431">
    <property type="entry name" value="Adaptor_comp_med_subunit"/>
</dbReference>
<feature type="compositionally biased region" description="Basic and acidic residues" evidence="5">
    <location>
        <begin position="1071"/>
        <end position="1080"/>
    </location>
</feature>
<evidence type="ECO:0000313" key="8">
    <source>
        <dbReference type="EMBL" id="TPP39748.1"/>
    </source>
</evidence>
<accession>A0A504WVC4</accession>
<keyword evidence="3" id="KW-0963">Cytoplasm</keyword>
<comment type="caution">
    <text evidence="8">The sequence shown here is derived from an EMBL/GenBank/DDBJ whole genome shotgun (WGS) entry which is preliminary data.</text>
</comment>
<evidence type="ECO:0000256" key="4">
    <source>
        <dbReference type="ARBA" id="ARBA00022583"/>
    </source>
</evidence>
<feature type="region of interest" description="Disordered" evidence="5">
    <location>
        <begin position="938"/>
        <end position="989"/>
    </location>
</feature>
<evidence type="ECO:0000313" key="9">
    <source>
        <dbReference type="Proteomes" id="UP000316759"/>
    </source>
</evidence>
<feature type="compositionally biased region" description="Pro residues" evidence="5">
    <location>
        <begin position="500"/>
        <end position="524"/>
    </location>
</feature>
<feature type="region of interest" description="Disordered" evidence="5">
    <location>
        <begin position="1"/>
        <end position="364"/>
    </location>
</feature>
<proteinExistence type="inferred from homology"/>
<dbReference type="InterPro" id="IPR012320">
    <property type="entry name" value="SHD_dom"/>
</dbReference>
<name>A0A504WVC4_FASGI</name>
<feature type="compositionally biased region" description="Basic and acidic residues" evidence="5">
    <location>
        <begin position="582"/>
        <end position="601"/>
    </location>
</feature>
<feature type="compositionally biased region" description="Polar residues" evidence="5">
    <location>
        <begin position="351"/>
        <end position="364"/>
    </location>
</feature>
<dbReference type="GO" id="GO:0005737">
    <property type="term" value="C:cytoplasm"/>
    <property type="evidence" value="ECO:0007669"/>
    <property type="project" value="UniProtKB-SubCell"/>
</dbReference>
<evidence type="ECO:0000256" key="2">
    <source>
        <dbReference type="ARBA" id="ARBA00005579"/>
    </source>
</evidence>
<evidence type="ECO:0000256" key="3">
    <source>
        <dbReference type="ARBA" id="ARBA00022490"/>
    </source>
</evidence>
<feature type="compositionally biased region" description="Polar residues" evidence="5">
    <location>
        <begin position="283"/>
        <end position="295"/>
    </location>
</feature>
<evidence type="ECO:0000256" key="1">
    <source>
        <dbReference type="ARBA" id="ARBA00004496"/>
    </source>
</evidence>
<dbReference type="SUPFAM" id="SSF49447">
    <property type="entry name" value="Second domain of Mu2 adaptin subunit (ap50) of ap2 adaptor"/>
    <property type="match status" value="1"/>
</dbReference>
<protein>
    <submittedName>
        <fullName evidence="8">Protein stoned-B</fullName>
    </submittedName>
</protein>
<keyword evidence="4" id="KW-0254">Endocytosis</keyword>
<dbReference type="EMBL" id="SUNJ01015805">
    <property type="protein sequence ID" value="TPP39748.1"/>
    <property type="molecule type" value="Genomic_DNA"/>
</dbReference>
<dbReference type="Proteomes" id="UP000316759">
    <property type="component" value="Unassembled WGS sequence"/>
</dbReference>
<comment type="subcellular location">
    <subcellularLocation>
        <location evidence="1">Cytoplasm</location>
    </subcellularLocation>
</comment>
<feature type="region of interest" description="Disordered" evidence="5">
    <location>
        <begin position="1057"/>
        <end position="1108"/>
    </location>
</feature>
<evidence type="ECO:0000256" key="5">
    <source>
        <dbReference type="SAM" id="MobiDB-lite"/>
    </source>
</evidence>
<dbReference type="InterPro" id="IPR028565">
    <property type="entry name" value="MHD"/>
</dbReference>
<dbReference type="InterPro" id="IPR036168">
    <property type="entry name" value="AP2_Mu_C_sf"/>
</dbReference>
<gene>
    <name evidence="8" type="ORF">FGIG_03350</name>
</gene>
<dbReference type="PROSITE" id="PS51072">
    <property type="entry name" value="MHD"/>
    <property type="match status" value="1"/>
</dbReference>
<dbReference type="PROSITE" id="PS51070">
    <property type="entry name" value="SHD"/>
    <property type="match status" value="1"/>
</dbReference>
<evidence type="ECO:0000259" key="6">
    <source>
        <dbReference type="PROSITE" id="PS51070"/>
    </source>
</evidence>
<feature type="region of interest" description="Disordered" evidence="5">
    <location>
        <begin position="1178"/>
        <end position="1198"/>
    </location>
</feature>
<feature type="domain" description="MHD" evidence="7">
    <location>
        <begin position="1381"/>
        <end position="1700"/>
    </location>
</feature>
<dbReference type="STRING" id="46835.A0A504WVC4"/>
<feature type="compositionally biased region" description="Low complexity" evidence="5">
    <location>
        <begin position="255"/>
        <end position="271"/>
    </location>
</feature>
<sequence length="1792" mass="201083">MSSRFNPVALLTRRRSKSKTKSQSESVHATSVKSPTEVGPSSPKIESIEPRVTSKPARASASCDFPSSPRLRFRVFTSFRRERSPRRRSEKEPSDGTRAISVPPKMRTNEHSPTTDVPPPPSIQKLDDEIRSAEAPAPLAQHDCFELTDVSDVEHEDLQSKRQRLIGQTSSTEHNRLQSQFIESPQSPTTTENMNETDLQSQKPTAQEMQPKERPSLSRLSTKGTDEDDLVPRSLADTGDDTEEEDTWQSERLSRSVTVDSVDDSSVTKLSVEYETEYPVCDNTDSTLSPAQSPLNEDWATVPDDDSSDSEYVDGGLASDRSTSLSEKSLNEEEVQEKAEPTGYEFESGKQLMSDQGSTVAMYESSQETGKCGVKVNVIPAESDSDHCQDDVDREQIESKTDATDTGAYDQEFEQEEYVESQFEVEPDPEQDPFYAVELAAAESNDQGTILTAPSIIVTSASTGSLHWISEPQPTPPAPERPPPPPKTTTSFPTEDTVPKRPPPPPVAPPMTIGPPPSRPPPTRPLDSTASDHAGQQHKKKKLFGVMDLGPLPSDPDPNFPFRKHLDKSVVPNPRKAIQRIIRGETKAERRQRKEQEELSRLLKTTPNEPVKPVSETHSKDWEEFQKLTAQIKHTVQESVSKVQEFAPIETDSGSKSDENWAQFETVFGQSARGLDLEEDGSGLVDGATVIQSENPWEQGETKPTESSFFETAFNQAPDENWGDPDKPVVEDLFASQPAIVQEVPVYDTLLPTDLDIDFEFESLRGSPGEKITQDIDAFLGIEDPRTVEPTTETLVSDPLKLLEKLKPKPEDNPLEDFGMIAPQKEVTEQICESNTTQYVPREELIEPVQSEEKRNVLDDEVDTVVQEASDPDEVNSPEVNELEIPINAVEDTSDIDDPVDDILWGGFSEVRVSSSELPNPFSGDDFSVLPTATVERKTSLESKAQQADEQLKAIARPRNKPVRQETLSGNNPFRKRTDLDGNEEEGDELTRAAAGIELIVVKKSGSHKIHDSFESSGSSVELDTGLTLKPVADDTYDTTIEPQDIQQVSESGFDPLQTIYPESENESVASEEHDKKSKEPALSITINQLSEEPKSETDDSGSIVPTIQAPPENLRQTRKDMVTEPVENKAEDSEVADIFKNEVPAGWVDFNEEPAEPIDKPILSADEAFNVDWAAAASTAQPAEPEPPRPDTPDPELDIPFNPPTEDDAFYRLWLRYPEKKTRVKQMSKYTTDRYWREVAIHFTIDHDRKLINIHEVDENSGQISPEPYRSIRIEPYMQLSREKLQQYDKYGKLHVFKLNHVSYRELVGIRPEKFSIKTLQHLVTHKPKQNVAVDHLPVYTEVLKFGSLDQSRVRQLMPVFEDALMKIPAHKDTTLNYSREEVCCYVVDEYQGHVSATGTIEEQKARTRILCTAFVNGGPHIILGLNDKWRFGREVVRRADILPVMHDDWISIRKPEFHSCVEMDAYEKDHMLKFYPLDGCRFELLRFRVSLRGNRELPLQLKCVYSIDGRRVSMRCELLVPGFFSACNRKGAVPCENVEIHIPVPEDWIYHFRVEKHHKYGSVHSTLRKPGRIKGLERITQMAQSLLPPSILEASIGLAKYEHLYKAVVWRIPRIPEKSEASFRPHLLTCKMNLAAHDNVPEWETLVPDCQVEYTMPSSTVSGATVRSISVEHTGVAEKFVKYTSKYRYTVGIDYQLGARKEPMLKGILDEVPPTNGVEHVDNKVHEIITQENHDMHGENHTEQPPPTGEVADLLGLGLGFGQTVAESEPDHDQQDATKFPSGENPVDLF</sequence>
<feature type="compositionally biased region" description="Pro residues" evidence="5">
    <location>
        <begin position="473"/>
        <end position="487"/>
    </location>
</feature>
<dbReference type="Gene3D" id="2.60.40.1170">
    <property type="entry name" value="Mu homology domain, subdomain B"/>
    <property type="match status" value="2"/>
</dbReference>
<keyword evidence="9" id="KW-1185">Reference proteome</keyword>
<feature type="domain" description="SHD" evidence="6">
    <location>
        <begin position="1211"/>
        <end position="1377"/>
    </location>
</feature>
<feature type="compositionally biased region" description="Polar residues" evidence="5">
    <location>
        <begin position="23"/>
        <end position="34"/>
    </location>
</feature>
<evidence type="ECO:0000259" key="7">
    <source>
        <dbReference type="PROSITE" id="PS51072"/>
    </source>
</evidence>
<organism evidence="8 9">
    <name type="scientific">Fasciola gigantica</name>
    <name type="common">Giant liver fluke</name>
    <dbReference type="NCBI Taxonomy" id="46835"/>
    <lineage>
        <taxon>Eukaryota</taxon>
        <taxon>Metazoa</taxon>
        <taxon>Spiralia</taxon>
        <taxon>Lophotrochozoa</taxon>
        <taxon>Platyhelminthes</taxon>
        <taxon>Trematoda</taxon>
        <taxon>Digenea</taxon>
        <taxon>Plagiorchiida</taxon>
        <taxon>Echinostomata</taxon>
        <taxon>Echinostomatoidea</taxon>
        <taxon>Fasciolidae</taxon>
        <taxon>Fasciola</taxon>
    </lineage>
</organism>
<dbReference type="Pfam" id="PF00928">
    <property type="entry name" value="Adap_comp_sub"/>
    <property type="match status" value="1"/>
</dbReference>
<dbReference type="OrthoDB" id="10063141at2759"/>
<reference evidence="8 9" key="1">
    <citation type="submission" date="2019-04" db="EMBL/GenBank/DDBJ databases">
        <title>Annotation for the trematode Fasciola gigantica.</title>
        <authorList>
            <person name="Choi Y.-J."/>
        </authorList>
    </citation>
    <scope>NUCLEOTIDE SEQUENCE [LARGE SCALE GENOMIC DNA]</scope>
    <source>
        <strain evidence="8">Uganda_cow_1</strain>
    </source>
</reference>
<feature type="compositionally biased region" description="Basic and acidic residues" evidence="5">
    <location>
        <begin position="79"/>
        <end position="95"/>
    </location>
</feature>
<feature type="region of interest" description="Disordered" evidence="5">
    <location>
        <begin position="1766"/>
        <end position="1792"/>
    </location>
</feature>
<feature type="compositionally biased region" description="Polar residues" evidence="5">
    <location>
        <begin position="166"/>
        <end position="208"/>
    </location>
</feature>